<proteinExistence type="predicted"/>
<organism evidence="1 2">
    <name type="scientific">Parasponia andersonii</name>
    <name type="common">Sponia andersonii</name>
    <dbReference type="NCBI Taxonomy" id="3476"/>
    <lineage>
        <taxon>Eukaryota</taxon>
        <taxon>Viridiplantae</taxon>
        <taxon>Streptophyta</taxon>
        <taxon>Embryophyta</taxon>
        <taxon>Tracheophyta</taxon>
        <taxon>Spermatophyta</taxon>
        <taxon>Magnoliopsida</taxon>
        <taxon>eudicotyledons</taxon>
        <taxon>Gunneridae</taxon>
        <taxon>Pentapetalae</taxon>
        <taxon>rosids</taxon>
        <taxon>fabids</taxon>
        <taxon>Rosales</taxon>
        <taxon>Cannabaceae</taxon>
        <taxon>Parasponia</taxon>
    </lineage>
</organism>
<comment type="caution">
    <text evidence="1">The sequence shown here is derived from an EMBL/GenBank/DDBJ whole genome shotgun (WGS) entry which is preliminary data.</text>
</comment>
<dbReference type="Proteomes" id="UP000237105">
    <property type="component" value="Unassembled WGS sequence"/>
</dbReference>
<reference evidence="2" key="1">
    <citation type="submission" date="2016-06" db="EMBL/GenBank/DDBJ databases">
        <title>Parallel loss of symbiosis genes in relatives of nitrogen-fixing non-legume Parasponia.</title>
        <authorList>
            <person name="Van Velzen R."/>
            <person name="Holmer R."/>
            <person name="Bu F."/>
            <person name="Rutten L."/>
            <person name="Van Zeijl A."/>
            <person name="Liu W."/>
            <person name="Santuari L."/>
            <person name="Cao Q."/>
            <person name="Sharma T."/>
            <person name="Shen D."/>
            <person name="Roswanjaya Y."/>
            <person name="Wardhani T."/>
            <person name="Kalhor M.S."/>
            <person name="Jansen J."/>
            <person name="Van den Hoogen J."/>
            <person name="Gungor B."/>
            <person name="Hartog M."/>
            <person name="Hontelez J."/>
            <person name="Verver J."/>
            <person name="Yang W.-C."/>
            <person name="Schijlen E."/>
            <person name="Repin R."/>
            <person name="Schilthuizen M."/>
            <person name="Schranz E."/>
            <person name="Heidstra R."/>
            <person name="Miyata K."/>
            <person name="Fedorova E."/>
            <person name="Kohlen W."/>
            <person name="Bisseling T."/>
            <person name="Smit S."/>
            <person name="Geurts R."/>
        </authorList>
    </citation>
    <scope>NUCLEOTIDE SEQUENCE [LARGE SCALE GENOMIC DNA]</scope>
    <source>
        <strain evidence="2">cv. WU1-14</strain>
    </source>
</reference>
<dbReference type="AlphaFoldDB" id="A0A2P5A3M4"/>
<dbReference type="EMBL" id="JXTB01001514">
    <property type="protein sequence ID" value="PON31146.1"/>
    <property type="molecule type" value="Genomic_DNA"/>
</dbReference>
<evidence type="ECO:0000313" key="1">
    <source>
        <dbReference type="EMBL" id="PON31146.1"/>
    </source>
</evidence>
<sequence length="68" mass="8070">MVKVKVSIGLSVVKKNRAIQKFHQHHVFMCYMHYDYHKGLDAVEAKFILCDPNDYGFRNSNGCRRRRL</sequence>
<accession>A0A2P5A3M4</accession>
<name>A0A2P5A3M4_PARAD</name>
<dbReference type="OrthoDB" id="10556721at2759"/>
<protein>
    <submittedName>
        <fullName evidence="1">Uncharacterized protein</fullName>
    </submittedName>
</protein>
<evidence type="ECO:0000313" key="2">
    <source>
        <dbReference type="Proteomes" id="UP000237105"/>
    </source>
</evidence>
<keyword evidence="2" id="KW-1185">Reference proteome</keyword>
<gene>
    <name evidence="1" type="ORF">PanWU01x14_372180</name>
</gene>